<dbReference type="InterPro" id="IPR005151">
    <property type="entry name" value="Tail-specific_protease"/>
</dbReference>
<dbReference type="Pfam" id="PF03572">
    <property type="entry name" value="Peptidase_S41"/>
    <property type="match status" value="1"/>
</dbReference>
<dbReference type="RefSeq" id="WP_104809173.1">
    <property type="nucleotide sequence ID" value="NZ_MQUA01000013.1"/>
</dbReference>
<dbReference type="Gene3D" id="2.30.42.10">
    <property type="match status" value="1"/>
</dbReference>
<reference evidence="3 4" key="1">
    <citation type="submission" date="2016-11" db="EMBL/GenBank/DDBJ databases">
        <title>Trade-off between light-utilization and light-protection in marine flavobacteria.</title>
        <authorList>
            <person name="Kumagai Y."/>
        </authorList>
    </citation>
    <scope>NUCLEOTIDE SEQUENCE [LARGE SCALE GENOMIC DNA]</scope>
    <source>
        <strain evidence="3 4">ATCC 700397</strain>
    </source>
</reference>
<evidence type="ECO:0000313" key="3">
    <source>
        <dbReference type="EMBL" id="PQB06931.1"/>
    </source>
</evidence>
<proteinExistence type="predicted"/>
<protein>
    <submittedName>
        <fullName evidence="3">Peptidase S41</fullName>
    </submittedName>
</protein>
<dbReference type="Proteomes" id="UP000239522">
    <property type="component" value="Unassembled WGS sequence"/>
</dbReference>
<dbReference type="GO" id="GO:0004175">
    <property type="term" value="F:endopeptidase activity"/>
    <property type="evidence" value="ECO:0007669"/>
    <property type="project" value="TreeGrafter"/>
</dbReference>
<dbReference type="GO" id="GO:0030288">
    <property type="term" value="C:outer membrane-bounded periplasmic space"/>
    <property type="evidence" value="ECO:0007669"/>
    <property type="project" value="TreeGrafter"/>
</dbReference>
<dbReference type="CDD" id="cd07561">
    <property type="entry name" value="Peptidase_S41_CPP_like"/>
    <property type="match status" value="1"/>
</dbReference>
<feature type="domain" description="Tail specific protease" evidence="1">
    <location>
        <begin position="220"/>
        <end position="371"/>
    </location>
</feature>
<dbReference type="GO" id="GO:0008236">
    <property type="term" value="F:serine-type peptidase activity"/>
    <property type="evidence" value="ECO:0007669"/>
    <property type="project" value="InterPro"/>
</dbReference>
<dbReference type="SUPFAM" id="SSF52096">
    <property type="entry name" value="ClpP/crotonase"/>
    <property type="match status" value="1"/>
</dbReference>
<organism evidence="3 4">
    <name type="scientific">Polaribacter filamentus</name>
    <dbReference type="NCBI Taxonomy" id="53483"/>
    <lineage>
        <taxon>Bacteria</taxon>
        <taxon>Pseudomonadati</taxon>
        <taxon>Bacteroidota</taxon>
        <taxon>Flavobacteriia</taxon>
        <taxon>Flavobacteriales</taxon>
        <taxon>Flavobacteriaceae</taxon>
    </lineage>
</organism>
<dbReference type="AlphaFoldDB" id="A0A2S7KWC1"/>
<dbReference type="EMBL" id="MQUA01000013">
    <property type="protein sequence ID" value="PQB06931.1"/>
    <property type="molecule type" value="Genomic_DNA"/>
</dbReference>
<dbReference type="OrthoDB" id="7168509at2"/>
<dbReference type="PANTHER" id="PTHR32060">
    <property type="entry name" value="TAIL-SPECIFIC PROTEASE"/>
    <property type="match status" value="1"/>
</dbReference>
<dbReference type="GO" id="GO:0007165">
    <property type="term" value="P:signal transduction"/>
    <property type="evidence" value="ECO:0007669"/>
    <property type="project" value="TreeGrafter"/>
</dbReference>
<comment type="caution">
    <text evidence="3">The sequence shown here is derived from an EMBL/GenBank/DDBJ whole genome shotgun (WGS) entry which is preliminary data.</text>
</comment>
<dbReference type="GO" id="GO:0006508">
    <property type="term" value="P:proteolysis"/>
    <property type="evidence" value="ECO:0007669"/>
    <property type="project" value="InterPro"/>
</dbReference>
<evidence type="ECO:0000313" key="4">
    <source>
        <dbReference type="Proteomes" id="UP000239522"/>
    </source>
</evidence>
<dbReference type="Gene3D" id="3.30.750.170">
    <property type="match status" value="1"/>
</dbReference>
<dbReference type="Gene3D" id="3.90.226.10">
    <property type="entry name" value="2-enoyl-CoA Hydratase, Chain A, domain 1"/>
    <property type="match status" value="1"/>
</dbReference>
<dbReference type="PANTHER" id="PTHR32060:SF30">
    <property type="entry name" value="CARBOXY-TERMINAL PROCESSING PROTEASE CTPA"/>
    <property type="match status" value="1"/>
</dbReference>
<evidence type="ECO:0000259" key="2">
    <source>
        <dbReference type="Pfam" id="PF18294"/>
    </source>
</evidence>
<dbReference type="InterPro" id="IPR041613">
    <property type="entry name" value="Pept_S41_N"/>
</dbReference>
<dbReference type="InterPro" id="IPR036034">
    <property type="entry name" value="PDZ_sf"/>
</dbReference>
<dbReference type="InterPro" id="IPR029045">
    <property type="entry name" value="ClpP/crotonase-like_dom_sf"/>
</dbReference>
<evidence type="ECO:0000259" key="1">
    <source>
        <dbReference type="Pfam" id="PF03572"/>
    </source>
</evidence>
<feature type="domain" description="Peptidase S41 N-terminal" evidence="2">
    <location>
        <begin position="37"/>
        <end position="94"/>
    </location>
</feature>
<accession>A0A2S7KWC1</accession>
<dbReference type="Pfam" id="PF18294">
    <property type="entry name" value="Pept_S41_N"/>
    <property type="match status" value="1"/>
</dbReference>
<keyword evidence="4" id="KW-1185">Reference proteome</keyword>
<gene>
    <name evidence="3" type="ORF">BST83_07015</name>
</gene>
<name>A0A2S7KWC1_9FLAO</name>
<sequence>MKKIFISSVLAIVLLCTSCEKQKSYSIESTINDKLHQFIWNGLNVYYLWQKEVPDLADDKFVNSEDLHFYFRGYSSPEAVFESLLNKPTDRFSWIVEDYIALENSFQGINVSNGMEFGLVQYKNGSNNVYGYVRYVIPNSDAATKAVSRGMLFNNINGSQLTIDNYQALLFSDTSNYIVGFADYNDGNPVSNTTSVSLSKIEIQENPIAITKVFTEGTKKIGYLLYNQFARNYDGQLNAAFANLKSENITELIIDLRYNGGGSVRTATYLGGMITGQFTGQLYSQEVWNDKIRNAFSANSFINNFTDEISNTDVNGTVILKENLNSLGLDRVYFIATYSTASASELVINSLSSYIDVKVVGKTTRGKQVGSITLYDSDNLQRTGNNLNPNHRYAMQPLVFEISNKDNKNYPNGIVPGITLPGVELGEDYNNLGVLGERSDPLLDRTLVYITTGAKSSNNESKTFDFNEIFNSKLATPAKDNMFMDLKK</sequence>